<reference evidence="2" key="1">
    <citation type="submission" date="2001-08" db="EMBL/GenBank/DDBJ databases">
        <title>Oryza sativa nipponbare(GA3) genomic DNA, chromosome 8, BAC clone:OJ1188_F05.</title>
        <authorList>
            <person name="Sasaki T."/>
            <person name="Matsumoto T."/>
            <person name="Yamamoto K."/>
        </authorList>
    </citation>
    <scope>NUCLEOTIDE SEQUENCE</scope>
</reference>
<evidence type="ECO:0000313" key="3">
    <source>
        <dbReference type="EMBL" id="BAF23734.1"/>
    </source>
</evidence>
<dbReference type="AlphaFoldDB" id="Q7EYS6"/>
<reference evidence="3" key="9">
    <citation type="submission" date="2012-08" db="EMBL/GenBank/DDBJ databases">
        <title>The Second Rice Annotation Project Meeting (RAP2).</title>
        <authorList>
            <consortium name="The Rice Annotation Project (RAP)"/>
        </authorList>
    </citation>
    <scope>NUCLEOTIDE SEQUENCE</scope>
</reference>
<reference evidence="3" key="4">
    <citation type="journal article" date="2006" name="Nucleic Acids Res.">
        <title>The Rice Annotation Project Database (RAP-DB): hub for Oryza sativa ssp. japonica genome information.</title>
        <authorList>
            <person name="Ohyanagi H."/>
            <person name="Tanaka T."/>
            <person name="Sakai H."/>
            <person name="Shigemoto Y."/>
            <person name="Yamaguchi K."/>
            <person name="Habara T."/>
            <person name="Fujii Y."/>
            <person name="Antonio B.A."/>
            <person name="Nagamura Y."/>
            <person name="Imanishi T."/>
            <person name="Ikeo K."/>
            <person name="Itoh T."/>
            <person name="Gojobori T."/>
            <person name="Sasaki T."/>
        </authorList>
    </citation>
    <scope>NUCLEOTIDE SEQUENCE</scope>
</reference>
<name>Q7EYS6_ORYSJ</name>
<dbReference type="Proteomes" id="UP000000763">
    <property type="component" value="Chromosome 8"/>
</dbReference>
<evidence type="ECO:0000313" key="1">
    <source>
        <dbReference type="EMBL" id="BAC98655.1"/>
    </source>
</evidence>
<organism evidence="1 4">
    <name type="scientific">Oryza sativa subsp. japonica</name>
    <name type="common">Rice</name>
    <dbReference type="NCBI Taxonomy" id="39947"/>
    <lineage>
        <taxon>Eukaryota</taxon>
        <taxon>Viridiplantae</taxon>
        <taxon>Streptophyta</taxon>
        <taxon>Embryophyta</taxon>
        <taxon>Tracheophyta</taxon>
        <taxon>Spermatophyta</taxon>
        <taxon>Magnoliopsida</taxon>
        <taxon>Liliopsida</taxon>
        <taxon>Poales</taxon>
        <taxon>Poaceae</taxon>
        <taxon>BOP clade</taxon>
        <taxon>Oryzoideae</taxon>
        <taxon>Oryzeae</taxon>
        <taxon>Oryzinae</taxon>
        <taxon>Oryza</taxon>
        <taxon>Oryza sativa</taxon>
    </lineage>
</organism>
<dbReference type="KEGG" id="dosa:Os08g0420800"/>
<gene>
    <name evidence="3" type="ordered locus">Os08g0420800</name>
    <name evidence="2" type="ORF">OJ1188_F05.22</name>
    <name evidence="1" type="ORF">OSJNBa0077M12.103</name>
</gene>
<accession>Q7EYS6</accession>
<reference evidence="3" key="6">
    <citation type="journal article" date="2008" name="Nucleic Acids Res.">
        <title>The Rice Annotation Project Database (RAP-DB): 2008 update.</title>
        <authorList>
            <consortium name="The Rice Annotation Project (RAP)"/>
            <person name="Tanaka T."/>
            <person name="Antonio B.A."/>
            <person name="Kikuchi S."/>
            <person name="Matsumoto T."/>
            <person name="Nagamura Y."/>
            <person name="Numa H."/>
            <person name="Sakai H."/>
            <person name="Wu J."/>
            <person name="Itoh T."/>
            <person name="Sasaki T."/>
            <person name="Aono R."/>
            <person name="Fujii Y."/>
            <person name="Habara T."/>
            <person name="Harada E."/>
            <person name="Kanno M."/>
            <person name="Kawahara Y."/>
            <person name="Kawashima H."/>
            <person name="Kubooka H."/>
            <person name="Matsuya A."/>
            <person name="Nakaoka H."/>
            <person name="Saichi N."/>
            <person name="Sanbonmatsu R."/>
            <person name="Sato Y."/>
            <person name="Shinso Y."/>
            <person name="Suzuki M."/>
            <person name="Takeda J."/>
            <person name="Tanino M."/>
            <person name="Todokoro F."/>
            <person name="Yamaguchi K."/>
            <person name="Yamamoto N."/>
            <person name="Yamasaki C."/>
            <person name="Imanishi T."/>
            <person name="Okido T."/>
            <person name="Tada M."/>
            <person name="Ikeo K."/>
            <person name="Tateno Y."/>
            <person name="Gojobori T."/>
            <person name="Lin Y.C."/>
            <person name="Wei F.J."/>
            <person name="Hsing Y.I."/>
            <person name="Zhao Q."/>
            <person name="Han B."/>
            <person name="Kramer M.R."/>
            <person name="McCombie R.W."/>
            <person name="Lonsdale D."/>
            <person name="O'Donovan C.C."/>
            <person name="Whitfield E.J."/>
            <person name="Apweiler R."/>
            <person name="Koyanagi K.O."/>
            <person name="Khurana J.P."/>
            <person name="Raghuvanshi S."/>
            <person name="Singh N.K."/>
            <person name="Tyagi A.K."/>
            <person name="Haberer G."/>
            <person name="Fujisawa M."/>
            <person name="Hosokawa S."/>
            <person name="Ito Y."/>
            <person name="Ikawa H."/>
            <person name="Shibata M."/>
            <person name="Yamamoto M."/>
            <person name="Bruskiewich R.M."/>
            <person name="Hoen D.R."/>
            <person name="Bureau TE."/>
            <person name="Namiki N."/>
            <person name="Ohyanagi H."/>
            <person name="Sakai Y."/>
            <person name="Nobushima S."/>
            <person name="Sakata K."/>
            <person name="Barrero R.A."/>
            <person name="Sato Y."/>
            <person name="Souvorov A."/>
            <person name="Smith-White B."/>
            <person name="Tatusova T."/>
            <person name="An S."/>
            <person name="An G."/>
            <person name="OOta S."/>
            <person name="Fuks G."/>
            <person name="Messing J."/>
            <person name="Christie K.R."/>
            <person name="Lieberherr D."/>
            <person name="Kim H."/>
            <person name="Zuccolo A."/>
            <person name="Wing R.A."/>
            <person name="Nobuta K."/>
            <person name="Green P.J."/>
            <person name="Lu C."/>
            <person name="Meyers BC."/>
            <person name="Chaparro C."/>
            <person name="Piegu B."/>
            <person name="Panaud O."/>
            <person name="Echeverria M."/>
        </authorList>
    </citation>
    <scope>NUCLEOTIDE SEQUENCE</scope>
</reference>
<reference evidence="3 4" key="3">
    <citation type="journal article" date="2005" name="Nature">
        <title>The map-based sequence of the rice genome.</title>
        <authorList>
            <consortium name="International rice genome sequencing project (IRGSP)"/>
            <person name="Matsumoto T."/>
            <person name="Wu J."/>
            <person name="Kanamori H."/>
            <person name="Katayose Y."/>
            <person name="Fujisawa M."/>
            <person name="Namiki N."/>
            <person name="Mizuno H."/>
            <person name="Yamamoto K."/>
            <person name="Antonio B.A."/>
            <person name="Baba T."/>
            <person name="Sakata K."/>
            <person name="Nagamura Y."/>
            <person name="Aoki H."/>
            <person name="Arikawa K."/>
            <person name="Arita K."/>
            <person name="Bito T."/>
            <person name="Chiden Y."/>
            <person name="Fujitsuka N."/>
            <person name="Fukunaka R."/>
            <person name="Hamada M."/>
            <person name="Harada C."/>
            <person name="Hayashi A."/>
            <person name="Hijishita S."/>
            <person name="Honda M."/>
            <person name="Hosokawa S."/>
            <person name="Ichikawa Y."/>
            <person name="Idonuma A."/>
            <person name="Iijima M."/>
            <person name="Ikeda M."/>
            <person name="Ikeno M."/>
            <person name="Ito K."/>
            <person name="Ito S."/>
            <person name="Ito T."/>
            <person name="Ito Y."/>
            <person name="Ito Y."/>
            <person name="Iwabuchi A."/>
            <person name="Kamiya K."/>
            <person name="Karasawa W."/>
            <person name="Kurita K."/>
            <person name="Katagiri S."/>
            <person name="Kikuta A."/>
            <person name="Kobayashi H."/>
            <person name="Kobayashi N."/>
            <person name="Machita K."/>
            <person name="Maehara T."/>
            <person name="Masukawa M."/>
            <person name="Mizubayashi T."/>
            <person name="Mukai Y."/>
            <person name="Nagasaki H."/>
            <person name="Nagata Y."/>
            <person name="Naito S."/>
            <person name="Nakashima M."/>
            <person name="Nakama Y."/>
            <person name="Nakamichi Y."/>
            <person name="Nakamura M."/>
            <person name="Meguro A."/>
            <person name="Negishi M."/>
            <person name="Ohta I."/>
            <person name="Ohta T."/>
            <person name="Okamoto M."/>
            <person name="Ono N."/>
            <person name="Saji S."/>
            <person name="Sakaguchi M."/>
            <person name="Sakai K."/>
            <person name="Shibata M."/>
            <person name="Shimokawa T."/>
            <person name="Song J."/>
            <person name="Takazaki Y."/>
            <person name="Terasawa K."/>
            <person name="Tsugane M."/>
            <person name="Tsuji K."/>
            <person name="Ueda S."/>
            <person name="Waki K."/>
            <person name="Yamagata H."/>
            <person name="Yamamoto M."/>
            <person name="Yamamoto S."/>
            <person name="Yamane H."/>
            <person name="Yoshiki S."/>
            <person name="Yoshihara R."/>
            <person name="Yukawa K."/>
            <person name="Zhong H."/>
            <person name="Yano M."/>
            <person name="Yuan Q."/>
            <person name="Ouyang S."/>
            <person name="Liu J."/>
            <person name="Jones K.M."/>
            <person name="Gansberger K."/>
            <person name="Moffat K."/>
            <person name="Hill J."/>
            <person name="Bera J."/>
            <person name="Fadrosh D."/>
            <person name="Jin S."/>
            <person name="Johri S."/>
            <person name="Kim M."/>
            <person name="Overton L."/>
            <person name="Reardon M."/>
            <person name="Tsitrin T."/>
            <person name="Vuong H."/>
            <person name="Weaver B."/>
            <person name="Ciecko A."/>
            <person name="Tallon L."/>
            <person name="Jackson J."/>
            <person name="Pai G."/>
            <person name="Aken S.V."/>
            <person name="Utterback T."/>
            <person name="Reidmuller S."/>
            <person name="Feldblyum T."/>
            <person name="Hsiao J."/>
            <person name="Zismann V."/>
            <person name="Iobst S."/>
            <person name="de Vazeille A.R."/>
            <person name="Buell C.R."/>
            <person name="Ying K."/>
            <person name="Li Y."/>
            <person name="Lu T."/>
            <person name="Huang Y."/>
            <person name="Zhao Q."/>
            <person name="Feng Q."/>
            <person name="Zhang L."/>
            <person name="Zhu J."/>
            <person name="Weng Q."/>
            <person name="Mu J."/>
            <person name="Lu Y."/>
            <person name="Fan D."/>
            <person name="Liu Y."/>
            <person name="Guan J."/>
            <person name="Zhang Y."/>
            <person name="Yu S."/>
            <person name="Liu X."/>
            <person name="Zhang Y."/>
            <person name="Hong G."/>
            <person name="Han B."/>
            <person name="Choisne N."/>
            <person name="Demange N."/>
            <person name="Orjeda G."/>
            <person name="Samain S."/>
            <person name="Cattolico L."/>
            <person name="Pelletier E."/>
            <person name="Couloux A."/>
            <person name="Segurens B."/>
            <person name="Wincker P."/>
            <person name="D'Hont A."/>
            <person name="Scarpelli C."/>
            <person name="Weissenbach J."/>
            <person name="Salanoubat M."/>
            <person name="Quetier F."/>
            <person name="Yu Y."/>
            <person name="Kim H.R."/>
            <person name="Rambo T."/>
            <person name="Currie J."/>
            <person name="Collura K."/>
            <person name="Luo M."/>
            <person name="Yang T."/>
            <person name="Ammiraju J.S.S."/>
            <person name="Engler F."/>
            <person name="Soderlund C."/>
            <person name="Wing R.A."/>
            <person name="Palmer L.E."/>
            <person name="de la Bastide M."/>
            <person name="Spiegel L."/>
            <person name="Nascimento L."/>
            <person name="Zutavern T."/>
            <person name="O'Shaughnessy A."/>
            <person name="Dike S."/>
            <person name="Dedhia N."/>
            <person name="Preston R."/>
            <person name="Balija V."/>
            <person name="McCombie W.R."/>
            <person name="Chow T."/>
            <person name="Chen H."/>
            <person name="Chung M."/>
            <person name="Chen C."/>
            <person name="Shaw J."/>
            <person name="Wu H."/>
            <person name="Hsiao K."/>
            <person name="Chao Y."/>
            <person name="Chu M."/>
            <person name="Cheng C."/>
            <person name="Hour A."/>
            <person name="Lee P."/>
            <person name="Lin S."/>
            <person name="Lin Y."/>
            <person name="Liou J."/>
            <person name="Liu S."/>
            <person name="Hsing Y."/>
            <person name="Raghuvanshi S."/>
            <person name="Mohanty A."/>
            <person name="Bharti A.K."/>
            <person name="Gaur A."/>
            <person name="Gupta V."/>
            <person name="Kumar D."/>
            <person name="Ravi V."/>
            <person name="Vij S."/>
            <person name="Kapur A."/>
            <person name="Khurana P."/>
            <person name="Khurana P."/>
            <person name="Khurana J.P."/>
            <person name="Tyagi A.K."/>
            <person name="Gaikwad K."/>
            <person name="Singh A."/>
            <person name="Dalal V."/>
            <person name="Srivastava S."/>
            <person name="Dixit A."/>
            <person name="Pal A.K."/>
            <person name="Ghazi I.A."/>
            <person name="Yadav M."/>
            <person name="Pandit A."/>
            <person name="Bhargava A."/>
            <person name="Sureshbabu K."/>
            <person name="Batra K."/>
            <person name="Sharma T.R."/>
            <person name="Mohapatra T."/>
            <person name="Singh N.K."/>
            <person name="Messing J."/>
            <person name="Nelson A.B."/>
            <person name="Fuks G."/>
            <person name="Kavchok S."/>
            <person name="Keizer G."/>
            <person name="Linton E."/>
            <person name="Llaca V."/>
            <person name="Song R."/>
            <person name="Tanyolac B."/>
            <person name="Young S."/>
            <person name="Ho-Il K."/>
            <person name="Hahn J.H."/>
            <person name="Sangsakoo G."/>
            <person name="Vanavichit A."/>
            <person name="de Mattos Luiz.A.T."/>
            <person name="Zimmer P.D."/>
            <person name="Malone G."/>
            <person name="Dellagostin O."/>
            <person name="de Oliveira A.C."/>
            <person name="Bevan M."/>
            <person name="Bancroft I."/>
            <person name="Minx P."/>
            <person name="Cordum H."/>
            <person name="Wilson R."/>
            <person name="Cheng Z."/>
            <person name="Jin W."/>
            <person name="Jiang J."/>
            <person name="Leong S.A."/>
            <person name="Iwama H."/>
            <person name="Gojobori T."/>
            <person name="Itoh T."/>
            <person name="Niimura Y."/>
            <person name="Fujii Y."/>
            <person name="Habara T."/>
            <person name="Sakai H."/>
            <person name="Sato Y."/>
            <person name="Wilson G."/>
            <person name="Kumar K."/>
            <person name="McCouch S."/>
            <person name="Juretic N."/>
            <person name="Hoen D."/>
            <person name="Wright S."/>
            <person name="Bruskiewich R."/>
            <person name="Bureau T."/>
            <person name="Miyao A."/>
            <person name="Hirochika H."/>
            <person name="Nishikawa T."/>
            <person name="Kadowaki K."/>
            <person name="Sugiura M."/>
            <person name="Burr B."/>
            <person name="Sasaki T."/>
        </authorList>
    </citation>
    <scope>NUCLEOTIDE SEQUENCE [LARGE SCALE GENOMIC DNA]</scope>
    <source>
        <strain evidence="4">cv. Nipponbare</strain>
    </source>
</reference>
<proteinExistence type="predicted"/>
<reference evidence="3" key="5">
    <citation type="journal article" date="2007" name="Genome Res.">
        <title>Curated Genome Annotation of Oryza sativa ssp. japonica and Comparative Genome Analysis with Arabidopsis thaliana.</title>
        <authorList>
            <consortium name="The Rice Annotation Project (RAP)"/>
            <person name="Itoh T."/>
            <person name="Tanaka T."/>
            <person name="Barrero R.A."/>
            <person name="Yamasaki C."/>
            <person name="Fujii Y."/>
            <person name="Hilton P.B."/>
            <person name="Antonio B.A."/>
            <person name="Aono H."/>
            <person name="Apweiler R."/>
            <person name="Bruskiewich R."/>
            <person name="Bureau T."/>
            <person name="Burr F."/>
            <person name="Costa de Oliveira A."/>
            <person name="Fuks G."/>
            <person name="Habara T."/>
            <person name="Haberer G."/>
            <person name="Han B."/>
            <person name="Harada E."/>
            <person name="Hiraki A.T."/>
            <person name="Hirochika H."/>
            <person name="Hoen D."/>
            <person name="Hokari H."/>
            <person name="Hosokawa S."/>
            <person name="Hsing Y."/>
            <person name="Ikawa H."/>
            <person name="Ikeo K."/>
            <person name="Imanishi T."/>
            <person name="Ito Y."/>
            <person name="Jaiswal P."/>
            <person name="Kanno M."/>
            <person name="Kawahara Y."/>
            <person name="Kawamura T."/>
            <person name="Kawashima H."/>
            <person name="Khurana J.P."/>
            <person name="Kikuchi S."/>
            <person name="Komatsu S."/>
            <person name="Koyanagi K.O."/>
            <person name="Kubooka H."/>
            <person name="Lieberherr D."/>
            <person name="Lin Y.C."/>
            <person name="Lonsdale D."/>
            <person name="Matsumoto T."/>
            <person name="Matsuya A."/>
            <person name="McCombie W.R."/>
            <person name="Messing J."/>
            <person name="Miyao A."/>
            <person name="Mulder N."/>
            <person name="Nagamura Y."/>
            <person name="Nam J."/>
            <person name="Namiki N."/>
            <person name="Numa H."/>
            <person name="Nurimoto S."/>
            <person name="O'donovan C."/>
            <person name="Ohyanagi H."/>
            <person name="Okido T."/>
            <person name="Oota S."/>
            <person name="Osato N."/>
            <person name="Palmer L.E."/>
            <person name="Quetier F."/>
            <person name="Raghuvanshi S."/>
            <person name="Saichi N."/>
            <person name="Sakai H."/>
            <person name="Sakai Y."/>
            <person name="Sakata K."/>
            <person name="Sakurai T."/>
            <person name="Sato F."/>
            <person name="Sato Y."/>
            <person name="Schoof H."/>
            <person name="Seki M."/>
            <person name="Shibata M."/>
            <person name="Shimizu Y."/>
            <person name="Shinozaki K."/>
            <person name="Shinso Y."/>
            <person name="Singh N.K."/>
            <person name="Smith-White B."/>
            <person name="Takeda J."/>
            <person name="Tanino M."/>
            <person name="Tatusova T."/>
            <person name="Thongjuea S."/>
            <person name="Todokoro F."/>
            <person name="Tsugane M."/>
            <person name="Tyagi A.K."/>
            <person name="Vanavichit A."/>
            <person name="Wang A."/>
            <person name="Wing R.A."/>
            <person name="Yamaguchi K."/>
            <person name="Yamamoto M."/>
            <person name="Yamamoto N."/>
            <person name="Yu Y."/>
            <person name="Zhang H."/>
            <person name="Zhao Q."/>
            <person name="Higo K."/>
            <person name="Burr B."/>
            <person name="Gojobori T."/>
            <person name="Sasaki T."/>
        </authorList>
    </citation>
    <scope>NUCLEOTIDE SEQUENCE</scope>
</reference>
<sequence length="65" mass="7566">MDSRTISSSLHMSWRNNSVKQRTVWCCLLKKKRKKKLRVTDQEIHDLVYVLGSSTDSSRRDSTPA</sequence>
<evidence type="ECO:0000313" key="2">
    <source>
        <dbReference type="EMBL" id="BAC99453.1"/>
    </source>
</evidence>
<dbReference type="EMBL" id="AP008214">
    <property type="protein sequence ID" value="BAF23734.1"/>
    <property type="molecule type" value="Genomic_DNA"/>
</dbReference>
<evidence type="ECO:0000313" key="4">
    <source>
        <dbReference type="Proteomes" id="UP000000763"/>
    </source>
</evidence>
<reference evidence="3" key="8">
    <citation type="submission" date="2012-08" db="EMBL/GenBank/DDBJ databases">
        <title>Oryza sativa nipponbare(GA3) genomic DNA, chromosome 8.</title>
        <authorList>
            <consortium name="IRGSP(International Rice Genome Sequencing Project)"/>
        </authorList>
    </citation>
    <scope>NUCLEOTIDE SEQUENCE</scope>
</reference>
<reference evidence="4" key="7">
    <citation type="journal article" date="2008" name="Nucleic Acids Res.">
        <title>The rice annotation project database (RAP-DB): 2008 update.</title>
        <authorList>
            <consortium name="The rice annotation project (RAP)"/>
        </authorList>
    </citation>
    <scope>GENOME REANNOTATION</scope>
    <source>
        <strain evidence="4">cv. Nipponbare</strain>
    </source>
</reference>
<dbReference type="EMBL" id="AP005301">
    <property type="protein sequence ID" value="BAC98655.1"/>
    <property type="molecule type" value="Genomic_DNA"/>
</dbReference>
<dbReference type="EMBL" id="AP004005">
    <property type="protein sequence ID" value="BAC99453.1"/>
    <property type="molecule type" value="Genomic_DNA"/>
</dbReference>
<protein>
    <submittedName>
        <fullName evidence="3">Os08g0420800 protein</fullName>
    </submittedName>
</protein>
<reference evidence="1" key="2">
    <citation type="submission" date="2002-05" db="EMBL/GenBank/DDBJ databases">
        <title>Oryza sativa nipponbare(GA3) genomic DNA, chromosome 8, BAC clone:OSJNBa0077M12.</title>
        <authorList>
            <person name="Sasaki T."/>
            <person name="Matsumoto T."/>
            <person name="Katayose Y."/>
        </authorList>
    </citation>
    <scope>NUCLEOTIDE SEQUENCE</scope>
</reference>